<dbReference type="PANTHER" id="PTHR45774">
    <property type="entry name" value="BTB/POZ DOMAIN-CONTAINING"/>
    <property type="match status" value="1"/>
</dbReference>
<dbReference type="PANTHER" id="PTHR45774:SF3">
    <property type="entry name" value="BTB (POZ) DOMAIN-CONTAINING 2B-RELATED"/>
    <property type="match status" value="1"/>
</dbReference>
<accession>A0A2B4R4T7</accession>
<dbReference type="GO" id="GO:0022008">
    <property type="term" value="P:neurogenesis"/>
    <property type="evidence" value="ECO:0007669"/>
    <property type="project" value="TreeGrafter"/>
</dbReference>
<reference evidence="2" key="1">
    <citation type="journal article" date="2017" name="bioRxiv">
        <title>Comparative analysis of the genomes of Stylophora pistillata and Acropora digitifera provides evidence for extensive differences between species of corals.</title>
        <authorList>
            <person name="Voolstra C.R."/>
            <person name="Li Y."/>
            <person name="Liew Y.J."/>
            <person name="Baumgarten S."/>
            <person name="Zoccola D."/>
            <person name="Flot J.-F."/>
            <person name="Tambutte S."/>
            <person name="Allemand D."/>
            <person name="Aranda M."/>
        </authorList>
    </citation>
    <scope>NUCLEOTIDE SEQUENCE [LARGE SCALE GENOMIC DNA]</scope>
</reference>
<dbReference type="EMBL" id="LSMT01001846">
    <property type="protein sequence ID" value="PFX11823.1"/>
    <property type="molecule type" value="Genomic_DNA"/>
</dbReference>
<sequence>MACESQAFLTIEKSLLEEIVERDSLNVAEVELFKSVDCWARNECEKKNLALEGSVGEESSEKGLLEIFISRQERERVRRGVVFGEKKYMLPCLVDKCAEYLGENLDASNVFHVLLGTQKYEEKYLIDKCWKVIVTTEKSLLEELVERDSLNITEAELFKAVDFGLDMNVKRKTWH</sequence>
<dbReference type="Proteomes" id="UP000225706">
    <property type="component" value="Unassembled WGS sequence"/>
</dbReference>
<name>A0A2B4R4T7_STYPI</name>
<protein>
    <submittedName>
        <fullName evidence="1">BTB/POZ domain-containing protein 6</fullName>
    </submittedName>
</protein>
<dbReference type="Gene3D" id="3.30.710.10">
    <property type="entry name" value="Potassium Channel Kv1.1, Chain A"/>
    <property type="match status" value="1"/>
</dbReference>
<proteinExistence type="predicted"/>
<organism evidence="1 2">
    <name type="scientific">Stylophora pistillata</name>
    <name type="common">Smooth cauliflower coral</name>
    <dbReference type="NCBI Taxonomy" id="50429"/>
    <lineage>
        <taxon>Eukaryota</taxon>
        <taxon>Metazoa</taxon>
        <taxon>Cnidaria</taxon>
        <taxon>Anthozoa</taxon>
        <taxon>Hexacorallia</taxon>
        <taxon>Scleractinia</taxon>
        <taxon>Astrocoeniina</taxon>
        <taxon>Pocilloporidae</taxon>
        <taxon>Stylophora</taxon>
    </lineage>
</organism>
<dbReference type="Gene3D" id="1.25.40.420">
    <property type="match status" value="1"/>
</dbReference>
<gene>
    <name evidence="1" type="primary">BTBD6</name>
    <name evidence="1" type="ORF">AWC38_SpisGene24322</name>
</gene>
<keyword evidence="2" id="KW-1185">Reference proteome</keyword>
<dbReference type="AlphaFoldDB" id="A0A2B4R4T7"/>
<dbReference type="GO" id="GO:0005829">
    <property type="term" value="C:cytosol"/>
    <property type="evidence" value="ECO:0007669"/>
    <property type="project" value="TreeGrafter"/>
</dbReference>
<dbReference type="InterPro" id="IPR011333">
    <property type="entry name" value="SKP1/BTB/POZ_sf"/>
</dbReference>
<evidence type="ECO:0000313" key="2">
    <source>
        <dbReference type="Proteomes" id="UP000225706"/>
    </source>
</evidence>
<comment type="caution">
    <text evidence="1">The sequence shown here is derived from an EMBL/GenBank/DDBJ whole genome shotgun (WGS) entry which is preliminary data.</text>
</comment>
<evidence type="ECO:0000313" key="1">
    <source>
        <dbReference type="EMBL" id="PFX11823.1"/>
    </source>
</evidence>